<dbReference type="OMA" id="FGAYDMW"/>
<protein>
    <submittedName>
        <fullName evidence="2">Uncharacterized protein</fullName>
    </submittedName>
</protein>
<keyword evidence="1" id="KW-1133">Transmembrane helix</keyword>
<gene>
    <name evidence="2" type="ORF">MSYG_3799</name>
</gene>
<sequence length="493" mass="57143">MLLFSKNQIQNDLPTFKTSYEPSSLRKHVLKSLKSRLLILDHKDLVIVYFSIFLIVCMSMYFYMPSSLYVYVVIVCFTSPALLAANIWNFRKRPKRFPLWTRRNLLTGAVTIFMTLCLINDVFYTTSAPAHWQNPINHKYYIASLLHNSESIFPHYKHSLVQLVRELGPENVFVSIYENDSTDNTPMILRTLNKTLRQMGVQTHIVTAKQPEEILKYGRIERLSLYRNLAMQPLNSVAHGGIHGQPFDKVIWINDVLFESATVHALLDTVGGEFDQACVMDFCWLGFYDTWVMRDADGRTTRPFWPYFKAKIDQDAVRAGLPVPVNACWNGITAFDARWFSNSSNSRDPYLFPSLNAAKTFPSPPLVVNDGTDQAATLPLTFRPSSQCFSSESLLSSLDMHRIAAPHRPRIYVNPNLIVTYDKPNYFLYGRMMKWSVVGPWRYFWQYWIEHRIFGFALHVLGRIDPCTDVFMPKWVPRIPFLKHRSTTDTRHP</sequence>
<keyword evidence="1" id="KW-0472">Membrane</keyword>
<dbReference type="AlphaFoldDB" id="A0A1M8AAI7"/>
<dbReference type="Proteomes" id="UP000186303">
    <property type="component" value="Chromosome 6"/>
</dbReference>
<dbReference type="STRING" id="1230383.A0A1M8AAI7"/>
<feature type="transmembrane region" description="Helical" evidence="1">
    <location>
        <begin position="45"/>
        <end position="62"/>
    </location>
</feature>
<proteinExistence type="predicted"/>
<dbReference type="VEuPathDB" id="FungiDB:MSYG_3799"/>
<organism evidence="2 3">
    <name type="scientific">Malassezia sympodialis (strain ATCC 42132)</name>
    <name type="common">Atopic eczema-associated yeast</name>
    <dbReference type="NCBI Taxonomy" id="1230383"/>
    <lineage>
        <taxon>Eukaryota</taxon>
        <taxon>Fungi</taxon>
        <taxon>Dikarya</taxon>
        <taxon>Basidiomycota</taxon>
        <taxon>Ustilaginomycotina</taxon>
        <taxon>Malasseziomycetes</taxon>
        <taxon>Malasseziales</taxon>
        <taxon>Malasseziaceae</taxon>
        <taxon>Malassezia</taxon>
    </lineage>
</organism>
<keyword evidence="3" id="KW-1185">Reference proteome</keyword>
<evidence type="ECO:0000313" key="2">
    <source>
        <dbReference type="EMBL" id="SHO79450.1"/>
    </source>
</evidence>
<evidence type="ECO:0000313" key="3">
    <source>
        <dbReference type="Proteomes" id="UP000186303"/>
    </source>
</evidence>
<dbReference type="Pfam" id="PF11735">
    <property type="entry name" value="CAP59_mtransfer"/>
    <property type="match status" value="1"/>
</dbReference>
<keyword evidence="1" id="KW-0812">Transmembrane</keyword>
<reference evidence="3" key="1">
    <citation type="journal article" date="2017" name="Nucleic Acids Res.">
        <title>Proteogenomics produces comprehensive and highly accurate protein-coding gene annotation in a complete genome assembly of Malassezia sympodialis.</title>
        <authorList>
            <person name="Zhu Y."/>
            <person name="Engstroem P.G."/>
            <person name="Tellgren-Roth C."/>
            <person name="Baudo C.D."/>
            <person name="Kennell J.C."/>
            <person name="Sun S."/>
            <person name="Billmyre R.B."/>
            <person name="Schroeder M.S."/>
            <person name="Andersson A."/>
            <person name="Holm T."/>
            <person name="Sigurgeirsson B."/>
            <person name="Wu G."/>
            <person name="Sankaranarayanan S.R."/>
            <person name="Siddharthan R."/>
            <person name="Sanyal K."/>
            <person name="Lundeberg J."/>
            <person name="Nystedt B."/>
            <person name="Boekhout T."/>
            <person name="Dawson T.L. Jr."/>
            <person name="Heitman J."/>
            <person name="Scheynius A."/>
            <person name="Lehtioe J."/>
        </authorList>
    </citation>
    <scope>NUCLEOTIDE SEQUENCE [LARGE SCALE GENOMIC DNA]</scope>
    <source>
        <strain evidence="3">ATCC 42132</strain>
    </source>
</reference>
<dbReference type="InterPro" id="IPR021047">
    <property type="entry name" value="Mannosyltransferase_CMT1"/>
</dbReference>
<dbReference type="PANTHER" id="PTHR34144">
    <property type="entry name" value="CHROMOSOME 8, WHOLE GENOME SHOTGUN SEQUENCE"/>
    <property type="match status" value="1"/>
</dbReference>
<name>A0A1M8AAI7_MALS4</name>
<dbReference type="OrthoDB" id="262547at2759"/>
<feature type="transmembrane region" description="Helical" evidence="1">
    <location>
        <begin position="68"/>
        <end position="85"/>
    </location>
</feature>
<accession>A0A1M8AAI7</accession>
<feature type="transmembrane region" description="Helical" evidence="1">
    <location>
        <begin position="105"/>
        <end position="124"/>
    </location>
</feature>
<dbReference type="PANTHER" id="PTHR34144:SF7">
    <property type="entry name" value="EXPORT PROTEIN (CAP59), PUTATIVE (AFU_ORTHOLOGUE AFUA_7G05020)-RELATED"/>
    <property type="match status" value="1"/>
</dbReference>
<dbReference type="EMBL" id="LT671826">
    <property type="protein sequence ID" value="SHO79450.1"/>
    <property type="molecule type" value="Genomic_DNA"/>
</dbReference>
<evidence type="ECO:0000256" key="1">
    <source>
        <dbReference type="SAM" id="Phobius"/>
    </source>
</evidence>